<dbReference type="PANTHER" id="PTHR16320:SF23">
    <property type="entry name" value="SPHINGOMYELINASE C 1"/>
    <property type="match status" value="1"/>
</dbReference>
<dbReference type="SUPFAM" id="SSF56219">
    <property type="entry name" value="DNase I-like"/>
    <property type="match status" value="1"/>
</dbReference>
<name>A0ABQ7J8F6_9APIC</name>
<keyword evidence="3" id="KW-0540">Nuclease</keyword>
<dbReference type="InterPro" id="IPR005135">
    <property type="entry name" value="Endo/exonuclease/phosphatase"/>
</dbReference>
<comment type="caution">
    <text evidence="3">The sequence shown here is derived from an EMBL/GenBank/DDBJ whole genome shotgun (WGS) entry which is preliminary data.</text>
</comment>
<dbReference type="EMBL" id="JADAQX010000436">
    <property type="protein sequence ID" value="KAF8820249.1"/>
    <property type="molecule type" value="Genomic_DNA"/>
</dbReference>
<evidence type="ECO:0000313" key="4">
    <source>
        <dbReference type="Proteomes" id="UP000823046"/>
    </source>
</evidence>
<dbReference type="Proteomes" id="UP000823046">
    <property type="component" value="Unassembled WGS sequence"/>
</dbReference>
<keyword evidence="3" id="KW-0255">Endonuclease</keyword>
<feature type="domain" description="Endonuclease/exonuclease/phosphatase" evidence="2">
    <location>
        <begin position="46"/>
        <end position="235"/>
    </location>
</feature>
<reference evidence="3 4" key="1">
    <citation type="journal article" date="2020" name="bioRxiv">
        <title>Metabolic contributions of an alphaproteobacterial endosymbiont in the apicomplexan Cardiosporidium cionae.</title>
        <authorList>
            <person name="Hunter E.S."/>
            <person name="Paight C.J."/>
            <person name="Lane C.E."/>
        </authorList>
    </citation>
    <scope>NUCLEOTIDE SEQUENCE [LARGE SCALE GENOMIC DNA]</scope>
    <source>
        <strain evidence="3">ESH_2018</strain>
    </source>
</reference>
<accession>A0ABQ7J8F6</accession>
<dbReference type="InterPro" id="IPR038772">
    <property type="entry name" value="Sph/SMPD2-like"/>
</dbReference>
<protein>
    <submittedName>
        <fullName evidence="3">Endonuclease/exonuclease/phosphatase family protein</fullName>
    </submittedName>
</protein>
<evidence type="ECO:0000259" key="2">
    <source>
        <dbReference type="Pfam" id="PF03372"/>
    </source>
</evidence>
<sequence length="663" mass="75194">MDLLIKQNGGKEMSKEVDTLTLLSFNTGLLEYRLFGAKLYQNPPFTQQRLLHLPAALLSSGADILALQELYDANHVAFLLERVSSAYPYCGRVDTGNRIALHNGLMVLSKYPIICSRFHPHLEVWLCIRRYTHRMVLWLEGYLGGFSGYSRPRHRIQSFILKYLFFLYTNEKKFSSLLAVTFLNIHMASGAVDPESTYVEAVRNREILQLLKLCSDIGQRGEIPVVIGDLNADPELCASNYKTFLEDGWIDSWLFSSSRMDPYSFLLRGLWEARVSGQSVFHNRSSMIATEGKRIRDLTYWLINAPHPSALDFMNEIVAQYNTLDLSKGEKPALTTPYTALFSVISPPMLWYASALMDDILHHCYHHGYRQQRQCLAVIHAFQKEFSAFLSGKKVSLHHRNSIGCTFMTSLSDASNEPITLFTPDLCEPLIDMHSHISPLSSKMGANYGPRLRHTHSKRLKALDSFPSLTKTLSLLGGPHTARVLARESKTILEEDPRASLNPHKHYSLPSLRASSFGETRTSFPLEETFPDTFVSRLGKKEFSTQEFASTAASPRLTKKEFSTQKSSSTAFSSITWNPQNPLNAIGPHRYCHGLRCDYIFLPPLRFAQQLCHFIPFNAAILFQTPHVALHAGRCCKAVEKVTISDHYAVFVELRRRKSFQTL</sequence>
<keyword evidence="4" id="KW-1185">Reference proteome</keyword>
<keyword evidence="3" id="KW-0378">Hydrolase</keyword>
<evidence type="ECO:0000313" key="3">
    <source>
        <dbReference type="EMBL" id="KAF8820249.1"/>
    </source>
</evidence>
<evidence type="ECO:0000256" key="1">
    <source>
        <dbReference type="ARBA" id="ARBA00006335"/>
    </source>
</evidence>
<gene>
    <name evidence="3" type="ORF">IE077_003373</name>
</gene>
<dbReference type="Gene3D" id="3.60.10.10">
    <property type="entry name" value="Endonuclease/exonuclease/phosphatase"/>
    <property type="match status" value="1"/>
</dbReference>
<comment type="similarity">
    <text evidence="1">Belongs to the neutral sphingomyelinase family.</text>
</comment>
<dbReference type="PANTHER" id="PTHR16320">
    <property type="entry name" value="SPHINGOMYELINASE FAMILY MEMBER"/>
    <property type="match status" value="1"/>
</dbReference>
<dbReference type="Pfam" id="PF03372">
    <property type="entry name" value="Exo_endo_phos"/>
    <property type="match status" value="1"/>
</dbReference>
<dbReference type="InterPro" id="IPR036691">
    <property type="entry name" value="Endo/exonu/phosph_ase_sf"/>
</dbReference>
<proteinExistence type="inferred from homology"/>
<dbReference type="GO" id="GO:0004519">
    <property type="term" value="F:endonuclease activity"/>
    <property type="evidence" value="ECO:0007669"/>
    <property type="project" value="UniProtKB-KW"/>
</dbReference>
<organism evidence="3 4">
    <name type="scientific">Cardiosporidium cionae</name>
    <dbReference type="NCBI Taxonomy" id="476202"/>
    <lineage>
        <taxon>Eukaryota</taxon>
        <taxon>Sar</taxon>
        <taxon>Alveolata</taxon>
        <taxon>Apicomplexa</taxon>
        <taxon>Aconoidasida</taxon>
        <taxon>Nephromycida</taxon>
        <taxon>Cardiosporidium</taxon>
    </lineage>
</organism>